<dbReference type="EC" id="1.-.-.-" evidence="8"/>
<gene>
    <name evidence="10" type="ORF">RN001_000343</name>
</gene>
<comment type="cofactor">
    <cofactor evidence="1 8">
        <name>FAD</name>
        <dbReference type="ChEBI" id="CHEBI:57692"/>
    </cofactor>
</comment>
<evidence type="ECO:0000256" key="3">
    <source>
        <dbReference type="ARBA" id="ARBA00022630"/>
    </source>
</evidence>
<dbReference type="FunFam" id="3.50.50.60:FF:000138">
    <property type="entry name" value="Flavin-containing monooxygenase"/>
    <property type="match status" value="1"/>
</dbReference>
<evidence type="ECO:0000313" key="11">
    <source>
        <dbReference type="Proteomes" id="UP001353858"/>
    </source>
</evidence>
<evidence type="ECO:0000256" key="7">
    <source>
        <dbReference type="ARBA" id="ARBA00023033"/>
    </source>
</evidence>
<evidence type="ECO:0000313" key="10">
    <source>
        <dbReference type="EMBL" id="KAK4884072.1"/>
    </source>
</evidence>
<dbReference type="InterPro" id="IPR020946">
    <property type="entry name" value="Flavin_mOase-like"/>
</dbReference>
<proteinExistence type="inferred from homology"/>
<dbReference type="SUPFAM" id="SSF51905">
    <property type="entry name" value="FAD/NAD(P)-binding domain"/>
    <property type="match status" value="1"/>
</dbReference>
<evidence type="ECO:0000256" key="1">
    <source>
        <dbReference type="ARBA" id="ARBA00001974"/>
    </source>
</evidence>
<protein>
    <recommendedName>
        <fullName evidence="8">Flavin-containing monooxygenase</fullName>
        <ecNumber evidence="8">1.-.-.-</ecNumber>
    </recommendedName>
</protein>
<reference evidence="11" key="1">
    <citation type="submission" date="2023-01" db="EMBL/GenBank/DDBJ databases">
        <title>Key to firefly adult light organ development and bioluminescence: homeobox transcription factors regulate luciferase expression and transportation to peroxisome.</title>
        <authorList>
            <person name="Fu X."/>
        </authorList>
    </citation>
    <scope>NUCLEOTIDE SEQUENCE [LARGE SCALE GENOMIC DNA]</scope>
</reference>
<sequence>MKIAIIGAGVAGILSLKYLVETGIECDCFEETESFGGTWVYTPETGTDKNGYPIYRSMYQNLITNIPKELMTLSNFPYPEHVKNSYIKSSGVLQYLSDYVRNFNLEQHIQYYTTVTKVHSENNDTWMVTTLNLTTKTTKSQIYNYVFVCSGHFRFSRIPSISGQNLYQGLQMHSRDYRAPDFYKNKRVLLIGGGFSGKDIANQIVNIAHTVFLSHRSTINISIQNVIKKPSVVKFQTNTAIFSDGYDYKFSFLTDSCGISNNDDWVRPLYKHIVNIQHPTMIFIGIPYLVTPFVVNEFQVQFAVAMIKKSFTLPSQQTMLAELEAYVASLKSKNQTKTSVHKFGFYQKEYLLDLAKTANLKPLPPVLNDLYDIVLSGIGITEKTSRFIILNNYDFIEEKL</sequence>
<dbReference type="GO" id="GO:0004499">
    <property type="term" value="F:N,N-dimethylaniline monooxygenase activity"/>
    <property type="evidence" value="ECO:0007669"/>
    <property type="project" value="InterPro"/>
</dbReference>
<accession>A0AAN7SJ46</accession>
<comment type="similarity">
    <text evidence="2 8">Belongs to the FMO family.</text>
</comment>
<keyword evidence="6 8" id="KW-0560">Oxidoreductase</keyword>
<keyword evidence="9" id="KW-0732">Signal</keyword>
<feature type="signal peptide" evidence="9">
    <location>
        <begin position="1"/>
        <end position="15"/>
    </location>
</feature>
<evidence type="ECO:0000256" key="4">
    <source>
        <dbReference type="ARBA" id="ARBA00022827"/>
    </source>
</evidence>
<feature type="chain" id="PRO_5042980607" description="Flavin-containing monooxygenase" evidence="9">
    <location>
        <begin position="16"/>
        <end position="400"/>
    </location>
</feature>
<dbReference type="Gene3D" id="3.50.50.60">
    <property type="entry name" value="FAD/NAD(P)-binding domain"/>
    <property type="match status" value="2"/>
</dbReference>
<dbReference type="GO" id="GO:0050660">
    <property type="term" value="F:flavin adenine dinucleotide binding"/>
    <property type="evidence" value="ECO:0007669"/>
    <property type="project" value="InterPro"/>
</dbReference>
<name>A0AAN7SJ46_9COLE</name>
<evidence type="ECO:0000256" key="5">
    <source>
        <dbReference type="ARBA" id="ARBA00022857"/>
    </source>
</evidence>
<dbReference type="InterPro" id="IPR000960">
    <property type="entry name" value="Flavin_mOase"/>
</dbReference>
<organism evidence="10 11">
    <name type="scientific">Aquatica leii</name>
    <dbReference type="NCBI Taxonomy" id="1421715"/>
    <lineage>
        <taxon>Eukaryota</taxon>
        <taxon>Metazoa</taxon>
        <taxon>Ecdysozoa</taxon>
        <taxon>Arthropoda</taxon>
        <taxon>Hexapoda</taxon>
        <taxon>Insecta</taxon>
        <taxon>Pterygota</taxon>
        <taxon>Neoptera</taxon>
        <taxon>Endopterygota</taxon>
        <taxon>Coleoptera</taxon>
        <taxon>Polyphaga</taxon>
        <taxon>Elateriformia</taxon>
        <taxon>Elateroidea</taxon>
        <taxon>Lampyridae</taxon>
        <taxon>Luciolinae</taxon>
        <taxon>Aquatica</taxon>
    </lineage>
</organism>
<dbReference type="PRINTS" id="PR00370">
    <property type="entry name" value="FMOXYGENASE"/>
</dbReference>
<keyword evidence="11" id="KW-1185">Reference proteome</keyword>
<dbReference type="PANTHER" id="PTHR23023">
    <property type="entry name" value="DIMETHYLANILINE MONOOXYGENASE"/>
    <property type="match status" value="1"/>
</dbReference>
<dbReference type="EMBL" id="JARPUR010000001">
    <property type="protein sequence ID" value="KAK4884072.1"/>
    <property type="molecule type" value="Genomic_DNA"/>
</dbReference>
<evidence type="ECO:0000256" key="6">
    <source>
        <dbReference type="ARBA" id="ARBA00023002"/>
    </source>
</evidence>
<dbReference type="AlphaFoldDB" id="A0AAN7SJ46"/>
<evidence type="ECO:0000256" key="9">
    <source>
        <dbReference type="SAM" id="SignalP"/>
    </source>
</evidence>
<dbReference type="InterPro" id="IPR036188">
    <property type="entry name" value="FAD/NAD-bd_sf"/>
</dbReference>
<keyword evidence="5" id="KW-0521">NADP</keyword>
<dbReference type="GO" id="GO:0050661">
    <property type="term" value="F:NADP binding"/>
    <property type="evidence" value="ECO:0007669"/>
    <property type="project" value="InterPro"/>
</dbReference>
<comment type="caution">
    <text evidence="10">The sequence shown here is derived from an EMBL/GenBank/DDBJ whole genome shotgun (WGS) entry which is preliminary data.</text>
</comment>
<dbReference type="Pfam" id="PF00743">
    <property type="entry name" value="FMO-like"/>
    <property type="match status" value="2"/>
</dbReference>
<dbReference type="InterPro" id="IPR050346">
    <property type="entry name" value="FMO-like"/>
</dbReference>
<evidence type="ECO:0000256" key="8">
    <source>
        <dbReference type="RuleBase" id="RU361177"/>
    </source>
</evidence>
<keyword evidence="3 8" id="KW-0285">Flavoprotein</keyword>
<evidence type="ECO:0000256" key="2">
    <source>
        <dbReference type="ARBA" id="ARBA00009183"/>
    </source>
</evidence>
<dbReference type="PIRSF" id="PIRSF000332">
    <property type="entry name" value="FMO"/>
    <property type="match status" value="1"/>
</dbReference>
<dbReference type="Proteomes" id="UP001353858">
    <property type="component" value="Unassembled WGS sequence"/>
</dbReference>
<keyword evidence="4 8" id="KW-0274">FAD</keyword>
<keyword evidence="7 8" id="KW-0503">Monooxygenase</keyword>